<name>A0A6A3N3B7_9STRA</name>
<keyword evidence="2" id="KW-0732">Signal</keyword>
<evidence type="ECO:0000256" key="2">
    <source>
        <dbReference type="SAM" id="SignalP"/>
    </source>
</evidence>
<dbReference type="OrthoDB" id="128950at2759"/>
<evidence type="ECO:0000313" key="4">
    <source>
        <dbReference type="Proteomes" id="UP000435112"/>
    </source>
</evidence>
<evidence type="ECO:0000256" key="1">
    <source>
        <dbReference type="SAM" id="MobiDB-lite"/>
    </source>
</evidence>
<proteinExistence type="predicted"/>
<sequence length="853" mass="94849">MGAKLLEWGGTLFLLRLELGQLQVHRIDVDAEEKKASLIHCTLKSDEEAAALLVDARLVAAKEVEDTTVATRYPVLVFQASTASSAAASRKRRRSTDEEEVNAADGEAVPNQSRRLIFFLLYETETDGEMGLRFLNELGVPTSTGGNGGDLAIDDSLQVFLADGPYVLLFERGSRMATVLKLQRAKEGGGFCVWREQVDVVGRTRGDTSVPTEVVSCAYVSDVYCTRPHLLIHFQRQPTDREIHTCGVLSKLEQITCCCFISELNEWDFTASPSSAATSFTSWDQDAVSRATITDTSVSTLVVTGTSSNTIYVHTNGILLASYVLPTQPAEMWCMCDESTSKRFVLGIRCNDVNRSFFILGFSSSPENATFELLLSFNHVGHAYVGDFTRGHASNYPSTDQVLLLNNLPGITGAHSCSIGENMASEERLDDEHLVKRSVLVTQKVTMREVKLSCHRLRLREGKKVKHGSRSRKRSRNDEKESSKGDLAGSKPQSFLYIERTQKASPRDRSVVHPDGSTGDVESVSTASHAQLAKLVDSLSTRLGNGLKELERLQMIVNDKCSVAHQLNQLIIRKWRQQQQTAHPKFPSAATVFGSAAVQPAKVRFQLELQFGPSFTFLRMRKPLEATLWLHWGASHDAPRSATTSSEWQPSLFAIAVAAVKIYPEELLRGTSTMKPTSRNLSPQHEHEQLLFISAGSSLTSWLGNQSHGLTNSAAAIVRPKFALVNLNVTVRELMLYEMSQMVANLPSDVYVMHNPFQRQHLSALQRILHAIRQEILADQQRDSAREKKVKKVGENGARMKTLKAERNDPASSRRAIQQDTDLQVNELLLMLQKRMNFHTMWFDSAAKDSVED</sequence>
<feature type="chain" id="PRO_5025636957" evidence="2">
    <location>
        <begin position="21"/>
        <end position="853"/>
    </location>
</feature>
<organism evidence="3 4">
    <name type="scientific">Phytophthora rubi</name>
    <dbReference type="NCBI Taxonomy" id="129364"/>
    <lineage>
        <taxon>Eukaryota</taxon>
        <taxon>Sar</taxon>
        <taxon>Stramenopiles</taxon>
        <taxon>Oomycota</taxon>
        <taxon>Peronosporomycetes</taxon>
        <taxon>Peronosporales</taxon>
        <taxon>Peronosporaceae</taxon>
        <taxon>Phytophthora</taxon>
    </lineage>
</organism>
<dbReference type="AlphaFoldDB" id="A0A6A3N3B7"/>
<protein>
    <submittedName>
        <fullName evidence="3">Uncharacterized protein</fullName>
    </submittedName>
</protein>
<dbReference type="EMBL" id="QXFU01000274">
    <property type="protein sequence ID" value="KAE9038168.1"/>
    <property type="molecule type" value="Genomic_DNA"/>
</dbReference>
<feature type="signal peptide" evidence="2">
    <location>
        <begin position="1"/>
        <end position="20"/>
    </location>
</feature>
<accession>A0A6A3N3B7</accession>
<feature type="compositionally biased region" description="Basic residues" evidence="1">
    <location>
        <begin position="461"/>
        <end position="475"/>
    </location>
</feature>
<comment type="caution">
    <text evidence="3">The sequence shown here is derived from an EMBL/GenBank/DDBJ whole genome shotgun (WGS) entry which is preliminary data.</text>
</comment>
<gene>
    <name evidence="3" type="ORF">PR002_g6168</name>
</gene>
<feature type="region of interest" description="Disordered" evidence="1">
    <location>
        <begin position="461"/>
        <end position="524"/>
    </location>
</feature>
<evidence type="ECO:0000313" key="3">
    <source>
        <dbReference type="EMBL" id="KAE9038168.1"/>
    </source>
</evidence>
<dbReference type="Proteomes" id="UP000435112">
    <property type="component" value="Unassembled WGS sequence"/>
</dbReference>
<feature type="region of interest" description="Disordered" evidence="1">
    <location>
        <begin position="783"/>
        <end position="818"/>
    </location>
</feature>
<feature type="compositionally biased region" description="Basic and acidic residues" evidence="1">
    <location>
        <begin position="500"/>
        <end position="512"/>
    </location>
</feature>
<reference evidence="3 4" key="1">
    <citation type="submission" date="2018-09" db="EMBL/GenBank/DDBJ databases">
        <title>Genomic investigation of the strawberry pathogen Phytophthora fragariae indicates pathogenicity is determined by transcriptional variation in three key races.</title>
        <authorList>
            <person name="Adams T.M."/>
            <person name="Armitage A.D."/>
            <person name="Sobczyk M.K."/>
            <person name="Bates H.J."/>
            <person name="Dunwell J.M."/>
            <person name="Nellist C.F."/>
            <person name="Harrison R.J."/>
        </authorList>
    </citation>
    <scope>NUCLEOTIDE SEQUENCE [LARGE SCALE GENOMIC DNA]</scope>
    <source>
        <strain evidence="3 4">SCRP324</strain>
    </source>
</reference>